<keyword evidence="2" id="KW-1185">Reference proteome</keyword>
<evidence type="ECO:0000313" key="2">
    <source>
        <dbReference type="Proteomes" id="UP001732700"/>
    </source>
</evidence>
<protein>
    <submittedName>
        <fullName evidence="1">Uncharacterized protein</fullName>
    </submittedName>
</protein>
<sequence length="388" mass="44082">MHNRMRRWEDLPDGLLDSFIARLSSFHDLLAFEATCRSWRAAFLSYPPKHTLGTLFPPLLMQPDDPSCSRCPPQPFRKILVPTRICRITDIANKDTDQCCEIPRFCIHRRKNAPRCHLDRFCFRGASHGTLILSSNKSCVLFDVFTGATVSCPQMPVFEDTELSYGALTAPLTSPNSHLFVDTGLQNLFWCVGSHSWVGCTPADGPIKQIVVFKGRVFGMDSNCRIFRVHLTPRISIHELPVLESRLINKWHLSDPWLVVCGDMLLLIGLPGRSHLVTNGVTFEVFRLDLSTEPAVWLKVEKLENWAIFISTDKRSQTLSCMDPEIWGGASNSVYCYNQDSQHWIALELGKPVQGHGSKFDPDIFVSMGRESKLRPMWIFPSMFSLRQ</sequence>
<dbReference type="EnsemblPlants" id="AVESA.00010b.r2.4AG0631320.1">
    <property type="protein sequence ID" value="AVESA.00010b.r2.4AG0631320.1.CDS.1"/>
    <property type="gene ID" value="AVESA.00010b.r2.4AG0631320"/>
</dbReference>
<organism evidence="1 2">
    <name type="scientific">Avena sativa</name>
    <name type="common">Oat</name>
    <dbReference type="NCBI Taxonomy" id="4498"/>
    <lineage>
        <taxon>Eukaryota</taxon>
        <taxon>Viridiplantae</taxon>
        <taxon>Streptophyta</taxon>
        <taxon>Embryophyta</taxon>
        <taxon>Tracheophyta</taxon>
        <taxon>Spermatophyta</taxon>
        <taxon>Magnoliopsida</taxon>
        <taxon>Liliopsida</taxon>
        <taxon>Poales</taxon>
        <taxon>Poaceae</taxon>
        <taxon>BOP clade</taxon>
        <taxon>Pooideae</taxon>
        <taxon>Poodae</taxon>
        <taxon>Poeae</taxon>
        <taxon>Poeae Chloroplast Group 1 (Aveneae type)</taxon>
        <taxon>Aveninae</taxon>
        <taxon>Avena</taxon>
    </lineage>
</organism>
<proteinExistence type="predicted"/>
<reference evidence="1" key="2">
    <citation type="submission" date="2025-09" db="UniProtKB">
        <authorList>
            <consortium name="EnsemblPlants"/>
        </authorList>
    </citation>
    <scope>IDENTIFICATION</scope>
</reference>
<reference evidence="1" key="1">
    <citation type="submission" date="2021-05" db="EMBL/GenBank/DDBJ databases">
        <authorList>
            <person name="Scholz U."/>
            <person name="Mascher M."/>
            <person name="Fiebig A."/>
        </authorList>
    </citation>
    <scope>NUCLEOTIDE SEQUENCE [LARGE SCALE GENOMIC DNA]</scope>
</reference>
<name>A0ACD5WGC9_AVESA</name>
<accession>A0ACD5WGC9</accession>
<dbReference type="Proteomes" id="UP001732700">
    <property type="component" value="Chromosome 4A"/>
</dbReference>
<evidence type="ECO:0000313" key="1">
    <source>
        <dbReference type="EnsemblPlants" id="AVESA.00010b.r2.4AG0631320.1.CDS.1"/>
    </source>
</evidence>